<accession>A0A9Q1IHB1</accession>
<keyword evidence="3" id="KW-1185">Reference proteome</keyword>
<feature type="region of interest" description="Disordered" evidence="1">
    <location>
        <begin position="89"/>
        <end position="109"/>
    </location>
</feature>
<dbReference type="EMBL" id="JAINUF010000017">
    <property type="protein sequence ID" value="KAJ8339541.1"/>
    <property type="molecule type" value="Genomic_DNA"/>
</dbReference>
<gene>
    <name evidence="2" type="ORF">SKAU_G00363270</name>
</gene>
<sequence length="109" mass="11885">MVREQPPRCQRFCVFRGCRKQSPNTILSPCCYSCLPSSTNKPSPLPPLSQPSPTLYPIQCPASTNGPMCETVSTSLDRNRIRSSWCARGTVTDGLSPPPLDAPDSRSMA</sequence>
<evidence type="ECO:0000256" key="1">
    <source>
        <dbReference type="SAM" id="MobiDB-lite"/>
    </source>
</evidence>
<evidence type="ECO:0000313" key="2">
    <source>
        <dbReference type="EMBL" id="KAJ8339541.1"/>
    </source>
</evidence>
<evidence type="ECO:0000313" key="3">
    <source>
        <dbReference type="Proteomes" id="UP001152622"/>
    </source>
</evidence>
<protein>
    <submittedName>
        <fullName evidence="2">Uncharacterized protein</fullName>
    </submittedName>
</protein>
<comment type="caution">
    <text evidence="2">The sequence shown here is derived from an EMBL/GenBank/DDBJ whole genome shotgun (WGS) entry which is preliminary data.</text>
</comment>
<name>A0A9Q1IHB1_SYNKA</name>
<organism evidence="2 3">
    <name type="scientific">Synaphobranchus kaupii</name>
    <name type="common">Kaup's arrowtooth eel</name>
    <dbReference type="NCBI Taxonomy" id="118154"/>
    <lineage>
        <taxon>Eukaryota</taxon>
        <taxon>Metazoa</taxon>
        <taxon>Chordata</taxon>
        <taxon>Craniata</taxon>
        <taxon>Vertebrata</taxon>
        <taxon>Euteleostomi</taxon>
        <taxon>Actinopterygii</taxon>
        <taxon>Neopterygii</taxon>
        <taxon>Teleostei</taxon>
        <taxon>Anguilliformes</taxon>
        <taxon>Synaphobranchidae</taxon>
        <taxon>Synaphobranchus</taxon>
    </lineage>
</organism>
<dbReference type="Proteomes" id="UP001152622">
    <property type="component" value="Chromosome 17"/>
</dbReference>
<reference evidence="2" key="1">
    <citation type="journal article" date="2023" name="Science">
        <title>Genome structures resolve the early diversification of teleost fishes.</title>
        <authorList>
            <person name="Parey E."/>
            <person name="Louis A."/>
            <person name="Montfort J."/>
            <person name="Bouchez O."/>
            <person name="Roques C."/>
            <person name="Iampietro C."/>
            <person name="Lluch J."/>
            <person name="Castinel A."/>
            <person name="Donnadieu C."/>
            <person name="Desvignes T."/>
            <person name="Floi Bucao C."/>
            <person name="Jouanno E."/>
            <person name="Wen M."/>
            <person name="Mejri S."/>
            <person name="Dirks R."/>
            <person name="Jansen H."/>
            <person name="Henkel C."/>
            <person name="Chen W.J."/>
            <person name="Zahm M."/>
            <person name="Cabau C."/>
            <person name="Klopp C."/>
            <person name="Thompson A.W."/>
            <person name="Robinson-Rechavi M."/>
            <person name="Braasch I."/>
            <person name="Lecointre G."/>
            <person name="Bobe J."/>
            <person name="Postlethwait J.H."/>
            <person name="Berthelot C."/>
            <person name="Roest Crollius H."/>
            <person name="Guiguen Y."/>
        </authorList>
    </citation>
    <scope>NUCLEOTIDE SEQUENCE</scope>
    <source>
        <strain evidence="2">WJC10195</strain>
    </source>
</reference>
<dbReference type="AlphaFoldDB" id="A0A9Q1IHB1"/>
<proteinExistence type="predicted"/>